<sequence length="121" mass="12820">MSKLVQRAVFTSLLAAGTALSVVPAAAAEAVPKCDRGEFCAWAKENYAGTAVRHNLETANPGECVPLGGLVAKSIANRLTKDVTVYQGETCSTEAEFTTYPKGGTFVPDAPFVVRAIQIWE</sequence>
<evidence type="ECO:0008006" key="4">
    <source>
        <dbReference type="Google" id="ProtNLM"/>
    </source>
</evidence>
<keyword evidence="3" id="KW-1185">Reference proteome</keyword>
<dbReference type="OrthoDB" id="5196292at2"/>
<gene>
    <name evidence="2" type="ORF">SAMN05661093_08152</name>
</gene>
<accession>A0A1W2FP62</accession>
<feature type="chain" id="PRO_5039333536" description="Peptidase inhibitor family I36" evidence="1">
    <location>
        <begin position="22"/>
        <end position="121"/>
    </location>
</feature>
<reference evidence="2 3" key="1">
    <citation type="submission" date="2017-04" db="EMBL/GenBank/DDBJ databases">
        <authorList>
            <person name="Afonso C.L."/>
            <person name="Miller P.J."/>
            <person name="Scott M.A."/>
            <person name="Spackman E."/>
            <person name="Goraichik I."/>
            <person name="Dimitrov K.M."/>
            <person name="Suarez D.L."/>
            <person name="Swayne D.E."/>
        </authorList>
    </citation>
    <scope>NUCLEOTIDE SEQUENCE [LARGE SCALE GENOMIC DNA]</scope>
    <source>
        <strain evidence="2 3">DSM 43828</strain>
    </source>
</reference>
<dbReference type="Pfam" id="PF03995">
    <property type="entry name" value="Inhibitor_I36"/>
    <property type="match status" value="1"/>
</dbReference>
<evidence type="ECO:0000313" key="3">
    <source>
        <dbReference type="Proteomes" id="UP000192674"/>
    </source>
</evidence>
<feature type="signal peptide" evidence="1">
    <location>
        <begin position="1"/>
        <end position="21"/>
    </location>
</feature>
<dbReference type="EMBL" id="FWXV01000009">
    <property type="protein sequence ID" value="SMD23663.1"/>
    <property type="molecule type" value="Genomic_DNA"/>
</dbReference>
<keyword evidence="1" id="KW-0732">Signal</keyword>
<organism evidence="2 3">
    <name type="scientific">Kibdelosporangium aridum</name>
    <dbReference type="NCBI Taxonomy" id="2030"/>
    <lineage>
        <taxon>Bacteria</taxon>
        <taxon>Bacillati</taxon>
        <taxon>Actinomycetota</taxon>
        <taxon>Actinomycetes</taxon>
        <taxon>Pseudonocardiales</taxon>
        <taxon>Pseudonocardiaceae</taxon>
        <taxon>Kibdelosporangium</taxon>
    </lineage>
</organism>
<name>A0A1W2FP62_KIBAR</name>
<protein>
    <recommendedName>
        <fullName evidence="4">Peptidase inhibitor family I36</fullName>
    </recommendedName>
</protein>
<evidence type="ECO:0000313" key="2">
    <source>
        <dbReference type="EMBL" id="SMD23663.1"/>
    </source>
</evidence>
<dbReference type="AlphaFoldDB" id="A0A1W2FP62"/>
<dbReference type="Proteomes" id="UP000192674">
    <property type="component" value="Unassembled WGS sequence"/>
</dbReference>
<evidence type="ECO:0000256" key="1">
    <source>
        <dbReference type="SAM" id="SignalP"/>
    </source>
</evidence>
<proteinExistence type="predicted"/>